<keyword evidence="3 6" id="KW-0274">FAD</keyword>
<evidence type="ECO:0000256" key="3">
    <source>
        <dbReference type="ARBA" id="ARBA00022827"/>
    </source>
</evidence>
<dbReference type="PRINTS" id="PR00420">
    <property type="entry name" value="RNGMNOXGNASE"/>
</dbReference>
<dbReference type="GO" id="GO:0019380">
    <property type="term" value="P:3-phenylpropionate catabolic process"/>
    <property type="evidence" value="ECO:0007669"/>
    <property type="project" value="UniProtKB-UniPathway"/>
</dbReference>
<dbReference type="InterPro" id="IPR036188">
    <property type="entry name" value="FAD/NAD-bd_sf"/>
</dbReference>
<dbReference type="HAMAP" id="MF_01652">
    <property type="entry name" value="MhpA"/>
    <property type="match status" value="1"/>
</dbReference>
<keyword evidence="2 6" id="KW-0058">Aromatic hydrocarbons catabolism</keyword>
<feature type="domain" description="FAD-binding" evidence="7">
    <location>
        <begin position="16"/>
        <end position="352"/>
    </location>
</feature>
<keyword evidence="1 6" id="KW-0285">Flavoprotein</keyword>
<keyword evidence="5 6" id="KW-0520">NAD</keyword>
<dbReference type="GO" id="GO:0008688">
    <property type="term" value="F:3-(3-hydroxyphenyl)propionate hydroxylase activity"/>
    <property type="evidence" value="ECO:0007669"/>
    <property type="project" value="UniProtKB-UniRule"/>
</dbReference>
<dbReference type="Gene3D" id="3.50.50.60">
    <property type="entry name" value="FAD/NAD(P)-binding domain"/>
    <property type="match status" value="1"/>
</dbReference>
<dbReference type="PANTHER" id="PTHR43476">
    <property type="entry name" value="3-(3-HYDROXY-PHENYL)PROPIONATE/3-HYDROXYCINNAMIC ACID HYDROXYLASE"/>
    <property type="match status" value="1"/>
</dbReference>
<gene>
    <name evidence="6 8" type="primary">mhpA</name>
    <name evidence="8" type="ORF">B9Q17_06550</name>
</gene>
<dbReference type="NCBIfam" id="NF004831">
    <property type="entry name" value="PRK06183.1-5"/>
    <property type="match status" value="1"/>
</dbReference>
<evidence type="ECO:0000313" key="8">
    <source>
        <dbReference type="EMBL" id="OZC35355.1"/>
    </source>
</evidence>
<reference evidence="8 9" key="1">
    <citation type="submission" date="2017-06" db="EMBL/GenBank/DDBJ databases">
        <title>Draft genome sequence of the halophilic bacterium Marinobacter vinifirmus FB1.</title>
        <authorList>
            <person name="Stepanov V.G."/>
            <person name="Roberts D.J."/>
            <person name="Fox G.E."/>
        </authorList>
    </citation>
    <scope>NUCLEOTIDE SEQUENCE [LARGE SCALE GENOMIC DNA]</scope>
    <source>
        <strain evidence="8 9">FB1</strain>
    </source>
</reference>
<dbReference type="PANTHER" id="PTHR43476:SF3">
    <property type="entry name" value="FAD-BINDING MONOOXYGENASE"/>
    <property type="match status" value="1"/>
</dbReference>
<proteinExistence type="inferred from homology"/>
<evidence type="ECO:0000256" key="4">
    <source>
        <dbReference type="ARBA" id="ARBA00023002"/>
    </source>
</evidence>
<name>A0A7Z1DST5_9GAMM</name>
<dbReference type="Gene3D" id="3.30.70.2450">
    <property type="match status" value="1"/>
</dbReference>
<accession>A0A7Z1DST5</accession>
<dbReference type="InterPro" id="IPR023786">
    <property type="entry name" value="3-HPP/3HCI_hydroxylase"/>
</dbReference>
<keyword evidence="4 6" id="KW-0560">Oxidoreductase</keyword>
<keyword evidence="9" id="KW-1185">Reference proteome</keyword>
<comment type="pathway">
    <text evidence="6">Aromatic compound metabolism; 3-phenylpropanoate degradation.</text>
</comment>
<sequence length="557" mass="61858">MTSSQKTSTETNDYTCKVAILGAGPVGLTIANYLGQAGVEVLVIEKLDQLIDYPRAIGIDDEALRTIQSVGLIDEVLPHTTPYHAMRFLTPKGRCFADIQPMTDEFGWSRRNAFIQPQVDAVLYRGLSRFNNVKVLFSRDVQEFEQDTAGVTLVADAPEGKKETIRADYLIACDGGNSYIRRNLGISFDGKTAPNQWIVVDIANDPLATPNIYLCADPERPYVSAALPHGIRRFEFMVMPGETEEQLNQPENMRKLLEKVIPNADNVDLIRSRVYTHNARLAGQFRKGRVVLAGDAAHIMPVWQGQGYNSGMRDAFNLAWKVSLVVQGKAGEELLDTYEMERRDHAKAMIDLSVLAGHVLAPPKRWQATLRDSLSWAMGFVPPVKRYFLEMRFKPMPKYEKGAQVEVKENRKESPVGKMFIQPKVLTEQGNEVLLDEVIGSGFAIIAWGADPTWGLSEKQVAAWKALGATFIQAIPAVQMRNEREVVDGVVRVGDVQNRLKDWFGQYPASIAIIRPDRFVGAVAIPQTLGNIGDDYLRVLKATPVSAKATGSSRKVA</sequence>
<dbReference type="Proteomes" id="UP000216984">
    <property type="component" value="Unassembled WGS sequence"/>
</dbReference>
<dbReference type="SUPFAM" id="SSF51905">
    <property type="entry name" value="FAD/NAD(P)-binding domain"/>
    <property type="match status" value="1"/>
</dbReference>
<evidence type="ECO:0000256" key="6">
    <source>
        <dbReference type="HAMAP-Rule" id="MF_01652"/>
    </source>
</evidence>
<evidence type="ECO:0000259" key="7">
    <source>
        <dbReference type="Pfam" id="PF01494"/>
    </source>
</evidence>
<dbReference type="NCBIfam" id="NF004827">
    <property type="entry name" value="PRK06183.1-1"/>
    <property type="match status" value="1"/>
</dbReference>
<comment type="function">
    <text evidence="6">Catalyzes the insertion of one atom of molecular oxygen into position 2 of the phenyl ring of 3-(3-hydroxyphenyl)propionate (3-HPP) and hydroxycinnamic acid (3HCI).</text>
</comment>
<comment type="catalytic activity">
    <reaction evidence="6">
        <text>3-(3-hydroxyphenyl)propanoate + NADH + O2 + H(+) = 3-(2,3-dihydroxyphenyl)propanoate + NAD(+) + H2O</text>
        <dbReference type="Rhea" id="RHEA:24785"/>
        <dbReference type="ChEBI" id="CHEBI:15377"/>
        <dbReference type="ChEBI" id="CHEBI:15378"/>
        <dbReference type="ChEBI" id="CHEBI:15379"/>
        <dbReference type="ChEBI" id="CHEBI:46951"/>
        <dbReference type="ChEBI" id="CHEBI:57277"/>
        <dbReference type="ChEBI" id="CHEBI:57540"/>
        <dbReference type="ChEBI" id="CHEBI:57945"/>
        <dbReference type="EC" id="1.14.13.127"/>
    </reaction>
</comment>
<dbReference type="AlphaFoldDB" id="A0A7Z1DST5"/>
<comment type="similarity">
    <text evidence="6">Belongs to the PheA/TfdB FAD monooxygenase family.</text>
</comment>
<dbReference type="RefSeq" id="WP_094625551.1">
    <property type="nucleotide sequence ID" value="NZ_NEFY01000011.1"/>
</dbReference>
<feature type="binding site" evidence="6">
    <location>
        <begin position="17"/>
        <end position="46"/>
    </location>
    <ligand>
        <name>FAD</name>
        <dbReference type="ChEBI" id="CHEBI:57692"/>
    </ligand>
</feature>
<dbReference type="UniPathway" id="UPA00714"/>
<evidence type="ECO:0000256" key="5">
    <source>
        <dbReference type="ARBA" id="ARBA00023027"/>
    </source>
</evidence>
<feature type="binding site" evidence="6">
    <location>
        <begin position="285"/>
        <end position="295"/>
    </location>
    <ligand>
        <name>FAD</name>
        <dbReference type="ChEBI" id="CHEBI:57692"/>
    </ligand>
</feature>
<dbReference type="EC" id="1.14.13.127" evidence="6"/>
<dbReference type="EMBL" id="NEFY01000011">
    <property type="protein sequence ID" value="OZC35355.1"/>
    <property type="molecule type" value="Genomic_DNA"/>
</dbReference>
<dbReference type="GO" id="GO:0071949">
    <property type="term" value="F:FAD binding"/>
    <property type="evidence" value="ECO:0007669"/>
    <property type="project" value="InterPro"/>
</dbReference>
<evidence type="ECO:0000313" key="9">
    <source>
        <dbReference type="Proteomes" id="UP000216984"/>
    </source>
</evidence>
<evidence type="ECO:0000256" key="2">
    <source>
        <dbReference type="ARBA" id="ARBA00022797"/>
    </source>
</evidence>
<dbReference type="GO" id="GO:0019622">
    <property type="term" value="P:3-(3-hydroxy)phenylpropionate catabolic process"/>
    <property type="evidence" value="ECO:0007669"/>
    <property type="project" value="UniProtKB-UniRule"/>
</dbReference>
<organism evidence="8 9">
    <name type="scientific">Marinobacter vinifirmus</name>
    <dbReference type="NCBI Taxonomy" id="355591"/>
    <lineage>
        <taxon>Bacteria</taxon>
        <taxon>Pseudomonadati</taxon>
        <taxon>Pseudomonadota</taxon>
        <taxon>Gammaproteobacteria</taxon>
        <taxon>Pseudomonadales</taxon>
        <taxon>Marinobacteraceae</taxon>
        <taxon>Marinobacter</taxon>
    </lineage>
</organism>
<comment type="caution">
    <text evidence="8">The sequence shown here is derived from an EMBL/GenBank/DDBJ whole genome shotgun (WGS) entry which is preliminary data.</text>
</comment>
<protein>
    <recommendedName>
        <fullName evidence="6">3-(3-hydroxy-phenyl)propionate/3-hydroxycinnamic acid hydroxylase</fullName>
        <shortName evidence="6">3-HCI hydroxylase</shortName>
        <shortName evidence="6">3-HPP hydroxylase</shortName>
        <ecNumber evidence="6">1.14.13.127</ecNumber>
    </recommendedName>
</protein>
<dbReference type="NCBIfam" id="NF004829">
    <property type="entry name" value="PRK06183.1-3"/>
    <property type="match status" value="1"/>
</dbReference>
<dbReference type="InterPro" id="IPR050631">
    <property type="entry name" value="PheA/TfdB_FAD_monoxygenase"/>
</dbReference>
<dbReference type="InterPro" id="IPR002938">
    <property type="entry name" value="FAD-bd"/>
</dbReference>
<comment type="cofactor">
    <cofactor evidence="6">
        <name>FAD</name>
        <dbReference type="ChEBI" id="CHEBI:57692"/>
    </cofactor>
</comment>
<comment type="catalytic activity">
    <reaction evidence="6">
        <text>(2E)-3-(3-hydroxyphenyl)prop-2-enoate + NADH + O2 + H(+) = (2E)-3-(2,3-dihydroxyphenyl)prop-2-enoate + NAD(+) + H2O</text>
        <dbReference type="Rhea" id="RHEA:27846"/>
        <dbReference type="ChEBI" id="CHEBI:15377"/>
        <dbReference type="ChEBI" id="CHEBI:15378"/>
        <dbReference type="ChEBI" id="CHEBI:15379"/>
        <dbReference type="ChEBI" id="CHEBI:47928"/>
        <dbReference type="ChEBI" id="CHEBI:57540"/>
        <dbReference type="ChEBI" id="CHEBI:57945"/>
        <dbReference type="ChEBI" id="CHEBI:58642"/>
        <dbReference type="EC" id="1.14.13.127"/>
    </reaction>
</comment>
<evidence type="ECO:0000256" key="1">
    <source>
        <dbReference type="ARBA" id="ARBA00022630"/>
    </source>
</evidence>
<dbReference type="Pfam" id="PF01494">
    <property type="entry name" value="FAD_binding_3"/>
    <property type="match status" value="1"/>
</dbReference>